<feature type="transmembrane region" description="Helical" evidence="8">
    <location>
        <begin position="271"/>
        <end position="290"/>
    </location>
</feature>
<keyword evidence="5 8" id="KW-1133">Transmembrane helix</keyword>
<feature type="transmembrane region" description="Helical" evidence="8">
    <location>
        <begin position="205"/>
        <end position="221"/>
    </location>
</feature>
<dbReference type="AlphaFoldDB" id="A0A4Z0FWM3"/>
<proteinExistence type="predicted"/>
<evidence type="ECO:0000256" key="4">
    <source>
        <dbReference type="ARBA" id="ARBA00022692"/>
    </source>
</evidence>
<keyword evidence="2" id="KW-0813">Transport</keyword>
<dbReference type="PROSITE" id="PS00216">
    <property type="entry name" value="SUGAR_TRANSPORT_1"/>
    <property type="match status" value="1"/>
</dbReference>
<keyword evidence="3" id="KW-1003">Cell membrane</keyword>
<dbReference type="GO" id="GO:0005886">
    <property type="term" value="C:plasma membrane"/>
    <property type="evidence" value="ECO:0007669"/>
    <property type="project" value="UniProtKB-SubCell"/>
</dbReference>
<evidence type="ECO:0000259" key="9">
    <source>
        <dbReference type="PROSITE" id="PS50850"/>
    </source>
</evidence>
<feature type="transmembrane region" description="Helical" evidence="8">
    <location>
        <begin position="327"/>
        <end position="348"/>
    </location>
</feature>
<keyword evidence="4 8" id="KW-0812">Transmembrane</keyword>
<evidence type="ECO:0000313" key="11">
    <source>
        <dbReference type="Proteomes" id="UP000297948"/>
    </source>
</evidence>
<dbReference type="PROSITE" id="PS50850">
    <property type="entry name" value="MFS"/>
    <property type="match status" value="1"/>
</dbReference>
<dbReference type="InterPro" id="IPR050171">
    <property type="entry name" value="MFS_Transporters"/>
</dbReference>
<evidence type="ECO:0000256" key="6">
    <source>
        <dbReference type="ARBA" id="ARBA00023136"/>
    </source>
</evidence>
<comment type="caution">
    <text evidence="10">The sequence shown here is derived from an EMBL/GenBank/DDBJ whole genome shotgun (WGS) entry which is preliminary data.</text>
</comment>
<dbReference type="OrthoDB" id="4109786at2"/>
<feature type="region of interest" description="Disordered" evidence="7">
    <location>
        <begin position="386"/>
        <end position="416"/>
    </location>
</feature>
<dbReference type="InterPro" id="IPR011701">
    <property type="entry name" value="MFS"/>
</dbReference>
<dbReference type="Gene3D" id="1.20.1250.20">
    <property type="entry name" value="MFS general substrate transporter like domains"/>
    <property type="match status" value="1"/>
</dbReference>
<organism evidence="10 11">
    <name type="scientific">Streptomyces palmae</name>
    <dbReference type="NCBI Taxonomy" id="1701085"/>
    <lineage>
        <taxon>Bacteria</taxon>
        <taxon>Bacillati</taxon>
        <taxon>Actinomycetota</taxon>
        <taxon>Actinomycetes</taxon>
        <taxon>Kitasatosporales</taxon>
        <taxon>Streptomycetaceae</taxon>
        <taxon>Streptomyces</taxon>
    </lineage>
</organism>
<dbReference type="GO" id="GO:0022857">
    <property type="term" value="F:transmembrane transporter activity"/>
    <property type="evidence" value="ECO:0007669"/>
    <property type="project" value="InterPro"/>
</dbReference>
<dbReference type="EMBL" id="SRID01000503">
    <property type="protein sequence ID" value="TGA87559.1"/>
    <property type="molecule type" value="Genomic_DNA"/>
</dbReference>
<feature type="transmembrane region" description="Helical" evidence="8">
    <location>
        <begin position="44"/>
        <end position="62"/>
    </location>
</feature>
<feature type="transmembrane region" description="Helical" evidence="8">
    <location>
        <begin position="69"/>
        <end position="85"/>
    </location>
</feature>
<comment type="subcellular location">
    <subcellularLocation>
        <location evidence="1">Cell membrane</location>
        <topology evidence="1">Multi-pass membrane protein</topology>
    </subcellularLocation>
</comment>
<dbReference type="Proteomes" id="UP000297948">
    <property type="component" value="Unassembled WGS sequence"/>
</dbReference>
<feature type="transmembrane region" description="Helical" evidence="8">
    <location>
        <begin position="296"/>
        <end position="315"/>
    </location>
</feature>
<dbReference type="Pfam" id="PF07690">
    <property type="entry name" value="MFS_1"/>
    <property type="match status" value="1"/>
</dbReference>
<sequence length="416" mass="42486">MPRSVWLLLVARMINRLGAFSLSFLTVLISTSHGADEATAGLVAAAFGIATIPSRLAGGRLADRLGRRRTIVLGMAGCALAQLGIAAADSLTAVVVFAVLLGLVFELYEPPSQAMIADAVGATERVRAFGLLNAALAAGGMGAGLLATALGRWDLRWLFVADALSCLLCAILIHAVLPADRPDRIGRQRDDAPEQTAIRPWRDRALLAQLAFGTGYALVSLQTTMSLPLALAHRGLQPADAGLLFTVSALTIVSAQPALRQRHLAALSAPAALALGYGLVGAGLLGYAAAHTLPACVLATVVWSAGDLLVLARAYARVTDLAPPDAIGRYLAVYGVSWGIATVAAPLAGTQILQHAGPTALWTSMAALCLLLAACQPLTGARVPAGPRPFPSGVDGGGPSAGRSVLPGSCGAEDAG</sequence>
<evidence type="ECO:0000256" key="2">
    <source>
        <dbReference type="ARBA" id="ARBA00022448"/>
    </source>
</evidence>
<evidence type="ECO:0000256" key="8">
    <source>
        <dbReference type="SAM" id="Phobius"/>
    </source>
</evidence>
<feature type="domain" description="Major facilitator superfamily (MFS) profile" evidence="9">
    <location>
        <begin position="1"/>
        <end position="181"/>
    </location>
</feature>
<accession>A0A4Z0FWM3</accession>
<evidence type="ECO:0000256" key="1">
    <source>
        <dbReference type="ARBA" id="ARBA00004651"/>
    </source>
</evidence>
<gene>
    <name evidence="10" type="ORF">E4099_29985</name>
</gene>
<evidence type="ECO:0000256" key="7">
    <source>
        <dbReference type="SAM" id="MobiDB-lite"/>
    </source>
</evidence>
<evidence type="ECO:0000256" key="5">
    <source>
        <dbReference type="ARBA" id="ARBA00022989"/>
    </source>
</evidence>
<feature type="transmembrane region" description="Helical" evidence="8">
    <location>
        <begin position="129"/>
        <end position="151"/>
    </location>
</feature>
<keyword evidence="11" id="KW-1185">Reference proteome</keyword>
<reference evidence="10 11" key="1">
    <citation type="submission" date="2019-03" db="EMBL/GenBank/DDBJ databases">
        <authorList>
            <person name="Gonzalez-Pimentel J.L."/>
        </authorList>
    </citation>
    <scope>NUCLEOTIDE SEQUENCE [LARGE SCALE GENOMIC DNA]</scope>
    <source>
        <strain evidence="10 11">JCM 31289</strain>
    </source>
</reference>
<name>A0A4Z0FWM3_9ACTN</name>
<dbReference type="PANTHER" id="PTHR23517:SF2">
    <property type="entry name" value="MULTIDRUG RESISTANCE PROTEIN MDTH"/>
    <property type="match status" value="1"/>
</dbReference>
<keyword evidence="6 8" id="KW-0472">Membrane</keyword>
<dbReference type="InterPro" id="IPR005829">
    <property type="entry name" value="Sugar_transporter_CS"/>
</dbReference>
<feature type="transmembrane region" description="Helical" evidence="8">
    <location>
        <begin position="241"/>
        <end position="259"/>
    </location>
</feature>
<feature type="transmembrane region" description="Helical" evidence="8">
    <location>
        <begin position="157"/>
        <end position="177"/>
    </location>
</feature>
<evidence type="ECO:0000256" key="3">
    <source>
        <dbReference type="ARBA" id="ARBA00022475"/>
    </source>
</evidence>
<dbReference type="InterPro" id="IPR020846">
    <property type="entry name" value="MFS_dom"/>
</dbReference>
<dbReference type="SUPFAM" id="SSF103473">
    <property type="entry name" value="MFS general substrate transporter"/>
    <property type="match status" value="1"/>
</dbReference>
<feature type="transmembrane region" description="Helical" evidence="8">
    <location>
        <begin position="91"/>
        <end position="108"/>
    </location>
</feature>
<feature type="transmembrane region" description="Helical" evidence="8">
    <location>
        <begin position="360"/>
        <end position="379"/>
    </location>
</feature>
<evidence type="ECO:0000313" key="10">
    <source>
        <dbReference type="EMBL" id="TGA87559.1"/>
    </source>
</evidence>
<dbReference type="InterPro" id="IPR036259">
    <property type="entry name" value="MFS_trans_sf"/>
</dbReference>
<protein>
    <submittedName>
        <fullName evidence="10">MFS transporter</fullName>
    </submittedName>
</protein>
<dbReference type="PANTHER" id="PTHR23517">
    <property type="entry name" value="RESISTANCE PROTEIN MDTM, PUTATIVE-RELATED-RELATED"/>
    <property type="match status" value="1"/>
</dbReference>